<dbReference type="EMBL" id="JTDE01002996">
    <property type="protein sequence ID" value="KAF7256588.1"/>
    <property type="molecule type" value="Genomic_DNA"/>
</dbReference>
<dbReference type="Proteomes" id="UP000822476">
    <property type="component" value="Unassembled WGS sequence"/>
</dbReference>
<proteinExistence type="predicted"/>
<comment type="caution">
    <text evidence="1">The sequence shown here is derived from an EMBL/GenBank/DDBJ whole genome shotgun (WGS) entry which is preliminary data.</text>
</comment>
<accession>A0A8S9YXU7</accession>
<reference evidence="1" key="1">
    <citation type="submission" date="2019-07" db="EMBL/GenBank/DDBJ databases">
        <title>Annotation for the trematode Paragonimus miyazaki's.</title>
        <authorList>
            <person name="Choi Y.-J."/>
        </authorList>
    </citation>
    <scope>NUCLEOTIDE SEQUENCE</scope>
    <source>
        <strain evidence="1">Japan</strain>
    </source>
</reference>
<organism evidence="1 2">
    <name type="scientific">Paragonimus skrjabini miyazakii</name>
    <dbReference type="NCBI Taxonomy" id="59628"/>
    <lineage>
        <taxon>Eukaryota</taxon>
        <taxon>Metazoa</taxon>
        <taxon>Spiralia</taxon>
        <taxon>Lophotrochozoa</taxon>
        <taxon>Platyhelminthes</taxon>
        <taxon>Trematoda</taxon>
        <taxon>Digenea</taxon>
        <taxon>Plagiorchiida</taxon>
        <taxon>Troglotremata</taxon>
        <taxon>Troglotrematidae</taxon>
        <taxon>Paragonimus</taxon>
    </lineage>
</organism>
<evidence type="ECO:0000313" key="1">
    <source>
        <dbReference type="EMBL" id="KAF7256588.1"/>
    </source>
</evidence>
<keyword evidence="2" id="KW-1185">Reference proteome</keyword>
<dbReference type="AlphaFoldDB" id="A0A8S9YXU7"/>
<name>A0A8S9YXU7_9TREM</name>
<gene>
    <name evidence="1" type="ORF">EG68_06064</name>
</gene>
<protein>
    <submittedName>
        <fullName evidence="1">Uncharacterized protein</fullName>
    </submittedName>
</protein>
<evidence type="ECO:0000313" key="2">
    <source>
        <dbReference type="Proteomes" id="UP000822476"/>
    </source>
</evidence>
<sequence length="86" mass="9512">MSVSQGNKSIIHVCPNPLGLYVCLVRQRGHRLPVSVHSLSVCMSEITAPNVEYTEVHATQLILKCGQACAKLWTYTRLSPLLVHDV</sequence>